<keyword evidence="2 5" id="KW-0175">Coiled coil</keyword>
<name>A0A7S4PH73_GUITH</name>
<gene>
    <name evidence="7" type="ORF">GTHE00462_LOCUS35439</name>
</gene>
<keyword evidence="3" id="KW-0505">Motor protein</keyword>
<evidence type="ECO:0000313" key="7">
    <source>
        <dbReference type="EMBL" id="CAE2334772.1"/>
    </source>
</evidence>
<feature type="compositionally biased region" description="Low complexity" evidence="6">
    <location>
        <begin position="19"/>
        <end position="35"/>
    </location>
</feature>
<dbReference type="GO" id="GO:0030286">
    <property type="term" value="C:dynein complex"/>
    <property type="evidence" value="ECO:0007669"/>
    <property type="project" value="UniProtKB-KW"/>
</dbReference>
<evidence type="ECO:0000256" key="1">
    <source>
        <dbReference type="ARBA" id="ARBA00023017"/>
    </source>
</evidence>
<evidence type="ECO:0000256" key="4">
    <source>
        <dbReference type="ARBA" id="ARBA00038114"/>
    </source>
</evidence>
<evidence type="ECO:0000256" key="3">
    <source>
        <dbReference type="ARBA" id="ARBA00023175"/>
    </source>
</evidence>
<dbReference type="OMA" id="ISCTERG"/>
<reference evidence="7" key="1">
    <citation type="submission" date="2021-01" db="EMBL/GenBank/DDBJ databases">
        <authorList>
            <person name="Corre E."/>
            <person name="Pelletier E."/>
            <person name="Niang G."/>
            <person name="Scheremetjew M."/>
            <person name="Finn R."/>
            <person name="Kale V."/>
            <person name="Holt S."/>
            <person name="Cochrane G."/>
            <person name="Meng A."/>
            <person name="Brown T."/>
            <person name="Cohen L."/>
        </authorList>
    </citation>
    <scope>NUCLEOTIDE SEQUENCE</scope>
    <source>
        <strain evidence="7">CCMP 2712</strain>
    </source>
</reference>
<organism evidence="7">
    <name type="scientific">Guillardia theta</name>
    <name type="common">Cryptophyte</name>
    <name type="synonym">Cryptomonas phi</name>
    <dbReference type="NCBI Taxonomy" id="55529"/>
    <lineage>
        <taxon>Eukaryota</taxon>
        <taxon>Cryptophyceae</taxon>
        <taxon>Pyrenomonadales</taxon>
        <taxon>Geminigeraceae</taxon>
        <taxon>Guillardia</taxon>
    </lineage>
</organism>
<feature type="region of interest" description="Disordered" evidence="6">
    <location>
        <begin position="19"/>
        <end position="44"/>
    </location>
</feature>
<evidence type="ECO:0000256" key="5">
    <source>
        <dbReference type="SAM" id="Coils"/>
    </source>
</evidence>
<keyword evidence="1" id="KW-0243">Dynein</keyword>
<dbReference type="InterPro" id="IPR019347">
    <property type="entry name" value="Axonemal_dynein_light_chain"/>
</dbReference>
<proteinExistence type="inferred from homology"/>
<dbReference type="EMBL" id="HBKN01045298">
    <property type="protein sequence ID" value="CAE2334772.1"/>
    <property type="molecule type" value="Transcribed_RNA"/>
</dbReference>
<dbReference type="GO" id="GO:0005930">
    <property type="term" value="C:axoneme"/>
    <property type="evidence" value="ECO:0007669"/>
    <property type="project" value="TreeGrafter"/>
</dbReference>
<evidence type="ECO:0000256" key="6">
    <source>
        <dbReference type="SAM" id="MobiDB-lite"/>
    </source>
</evidence>
<dbReference type="GO" id="GO:0045504">
    <property type="term" value="F:dynein heavy chain binding"/>
    <property type="evidence" value="ECO:0007669"/>
    <property type="project" value="TreeGrafter"/>
</dbReference>
<feature type="coiled-coil region" evidence="5">
    <location>
        <begin position="162"/>
        <end position="236"/>
    </location>
</feature>
<dbReference type="Pfam" id="PF10211">
    <property type="entry name" value="Ax_dynein_light"/>
    <property type="match status" value="1"/>
</dbReference>
<sequence length="256" mass="29141">MIPPNKSLVKYDNPVLLANASKSKSSQAKSDAAGSPSKNEKSHSLYQPEEILNAIIPPREWNEGGQVWVQHVSSSPATRLDVVNLQELLDNKLQQRKARETGICPVREELYKETFDEIIRQVTVNCAERGLLMIRVRDEIQMTRSAYQTLYESSIAFGIRKVLQAKQNRTAMRRTIERLLENNETLREEISMLKQKATSIEKNSNKLREQEKGKHLDEVAALKSEYSDRKKQLEIQIGLVQAPPAADSKKQSDETK</sequence>
<accession>A0A7S4PH73</accession>
<protein>
    <submittedName>
        <fullName evidence="7">Uncharacterized protein</fullName>
    </submittedName>
</protein>
<dbReference type="PANTHER" id="PTHR13183">
    <property type="entry name" value="AXONEMAL INNER ARM DYNEIN LIGHT CHAIN 28"/>
    <property type="match status" value="1"/>
</dbReference>
<dbReference type="AlphaFoldDB" id="A0A7S4PH73"/>
<comment type="similarity">
    <text evidence="4">Belongs to the inner dynein arm light chain family.</text>
</comment>
<evidence type="ECO:0000256" key="2">
    <source>
        <dbReference type="ARBA" id="ARBA00023054"/>
    </source>
</evidence>
<dbReference type="PANTHER" id="PTHR13183:SF0">
    <property type="entry name" value="AXONEMAL DYNEIN LIGHT INTERMEDIATE POLYPEPTIDE 1"/>
    <property type="match status" value="1"/>
</dbReference>